<dbReference type="PROSITE" id="PS51650">
    <property type="entry name" value="C2_DOCK"/>
    <property type="match status" value="1"/>
</dbReference>
<evidence type="ECO:0000256" key="1">
    <source>
        <dbReference type="PROSITE-ProRule" id="PRU00983"/>
    </source>
</evidence>
<dbReference type="GO" id="GO:0007264">
    <property type="term" value="P:small GTPase-mediated signal transduction"/>
    <property type="evidence" value="ECO:0007669"/>
    <property type="project" value="InterPro"/>
</dbReference>
<protein>
    <submittedName>
        <fullName evidence="4">C2 DOCK-type domain-containing protein</fullName>
    </submittedName>
</protein>
<reference evidence="3" key="1">
    <citation type="submission" date="2012-09" db="EMBL/GenBank/DDBJ databases">
        <authorList>
            <person name="Martin A.A."/>
        </authorList>
    </citation>
    <scope>NUCLEOTIDE SEQUENCE</scope>
</reference>
<dbReference type="Gene3D" id="2.60.40.150">
    <property type="entry name" value="C2 domain"/>
    <property type="match status" value="1"/>
</dbReference>
<organism evidence="3 4">
    <name type="scientific">Angiostrongylus cantonensis</name>
    <name type="common">Rat lungworm</name>
    <dbReference type="NCBI Taxonomy" id="6313"/>
    <lineage>
        <taxon>Eukaryota</taxon>
        <taxon>Metazoa</taxon>
        <taxon>Ecdysozoa</taxon>
        <taxon>Nematoda</taxon>
        <taxon>Chromadorea</taxon>
        <taxon>Rhabditida</taxon>
        <taxon>Rhabditina</taxon>
        <taxon>Rhabditomorpha</taxon>
        <taxon>Strongyloidea</taxon>
        <taxon>Metastrongylidae</taxon>
        <taxon>Angiostrongylus</taxon>
    </lineage>
</organism>
<accession>A0A0K0D4W8</accession>
<dbReference type="PANTHER" id="PTHR23317">
    <property type="entry name" value="DEDICATOR OF CYTOKINESIS DOCK"/>
    <property type="match status" value="1"/>
</dbReference>
<keyword evidence="3" id="KW-1185">Reference proteome</keyword>
<sequence>MSLKCLRQDVLETVPNEADSSSTASFDLGRGPFVWRGPRAVARALQPPVVERKNLFSLYRNLSPLPEPACEPSSMLSADSRNVLSDCPSHSSVQRFLVSFTKLELKLNIAPGLSQQIEPFYVSIFAYDVSCGKRVSEEFHLECSSDIGDNVVEAPKDQAVTSEPYRSCKNWFSCRNIAFLSTDRDSLGQLARVNSSMYALTPLELPGDTAVPPVFELQTFEDVIAEPYSDFVNLLYIYPLSLKYDSQRVFTKARNILCTVRFVRGDSYSTTVFFNRLHPSGPLISSGKCAVQYHQQFPQFSDEIKMKLPVCLRTSDHLLFSFSHISVGGQSHTKCGESVENAVGHAWLPLMWTKDRLVMESDEQEFALPVAADLPKSYFRVRPLQEGNFKEYTKRRNLALLVGASNSSLLEILASEGQPVRSTLE</sequence>
<dbReference type="Pfam" id="PF14429">
    <property type="entry name" value="DOCK-C2"/>
    <property type="match status" value="1"/>
</dbReference>
<dbReference type="InterPro" id="IPR027007">
    <property type="entry name" value="C2_DOCK-type_domain"/>
</dbReference>
<dbReference type="AlphaFoldDB" id="A0A0K0D4W8"/>
<dbReference type="Proteomes" id="UP000035642">
    <property type="component" value="Unassembled WGS sequence"/>
</dbReference>
<name>A0A0K0D4W8_ANGCA</name>
<dbReference type="InterPro" id="IPR035892">
    <property type="entry name" value="C2_domain_sf"/>
</dbReference>
<reference evidence="4" key="2">
    <citation type="submission" date="2017-02" db="UniProtKB">
        <authorList>
            <consortium name="WormBaseParasite"/>
        </authorList>
    </citation>
    <scope>IDENTIFICATION</scope>
</reference>
<dbReference type="STRING" id="6313.A0A0K0D4W8"/>
<dbReference type="InterPro" id="IPR026791">
    <property type="entry name" value="DOCK"/>
</dbReference>
<evidence type="ECO:0000259" key="2">
    <source>
        <dbReference type="PROSITE" id="PS51650"/>
    </source>
</evidence>
<evidence type="ECO:0000313" key="3">
    <source>
        <dbReference type="Proteomes" id="UP000035642"/>
    </source>
</evidence>
<dbReference type="GO" id="GO:0005085">
    <property type="term" value="F:guanyl-nucleotide exchange factor activity"/>
    <property type="evidence" value="ECO:0007669"/>
    <property type="project" value="InterPro"/>
</dbReference>
<evidence type="ECO:0000313" key="4">
    <source>
        <dbReference type="WBParaSite" id="ACAC_0000511301-mRNA-1"/>
    </source>
</evidence>
<comment type="similarity">
    <text evidence="1">Belongs to the DOCK family.</text>
</comment>
<feature type="domain" description="C2 DOCK-type" evidence="2">
    <location>
        <begin position="232"/>
        <end position="425"/>
    </location>
</feature>
<dbReference type="PANTHER" id="PTHR23317:SF26">
    <property type="entry name" value="ZIZIMIN, ISOFORM K"/>
    <property type="match status" value="1"/>
</dbReference>
<dbReference type="WBParaSite" id="ACAC_0000511301-mRNA-1">
    <property type="protein sequence ID" value="ACAC_0000511301-mRNA-1"/>
    <property type="gene ID" value="ACAC_0000511301"/>
</dbReference>
<proteinExistence type="inferred from homology"/>